<dbReference type="AlphaFoldDB" id="A0A6I6HDM0"/>
<dbReference type="Proteomes" id="UP000426235">
    <property type="component" value="Chromosome"/>
</dbReference>
<feature type="chain" id="PRO_5026137893" evidence="1">
    <location>
        <begin position="19"/>
        <end position="115"/>
    </location>
</feature>
<name>A0A6I6HDM0_9PSED</name>
<dbReference type="Pfam" id="PF10709">
    <property type="entry name" value="DUF2511"/>
    <property type="match status" value="1"/>
</dbReference>
<organism evidence="2 3">
    <name type="scientific">Pseudomonas alkylphenolica</name>
    <dbReference type="NCBI Taxonomy" id="237609"/>
    <lineage>
        <taxon>Bacteria</taxon>
        <taxon>Pseudomonadati</taxon>
        <taxon>Pseudomonadota</taxon>
        <taxon>Gammaproteobacteria</taxon>
        <taxon>Pseudomonadales</taxon>
        <taxon>Pseudomonadaceae</taxon>
        <taxon>Pseudomonas</taxon>
    </lineage>
</organism>
<dbReference type="InterPro" id="IPR019648">
    <property type="entry name" value="YebY"/>
</dbReference>
<keyword evidence="1" id="KW-0732">Signal</keyword>
<gene>
    <name evidence="2" type="ORF">GPJ81_17895</name>
</gene>
<evidence type="ECO:0000313" key="2">
    <source>
        <dbReference type="EMBL" id="QGW78475.1"/>
    </source>
</evidence>
<dbReference type="PROSITE" id="PS51257">
    <property type="entry name" value="PROKAR_LIPOPROTEIN"/>
    <property type="match status" value="1"/>
</dbReference>
<reference evidence="2" key="1">
    <citation type="submission" date="2019-12" db="EMBL/GenBank/DDBJ databases">
        <title>Hybrid Genome Assemblies of two High G+C Isolates from Undergraduate Microbiology Courses.</title>
        <authorList>
            <person name="Ne Ville C.J."/>
            <person name="Enright D."/>
            <person name="Hernandez I."/>
            <person name="Dodsworth J."/>
            <person name="Orwin P.M."/>
        </authorList>
    </citation>
    <scope>NUCLEOTIDE SEQUENCE [LARGE SCALE GENOMIC DNA]</scope>
    <source>
        <strain evidence="2">Neo</strain>
    </source>
</reference>
<sequence length="115" mass="12043">MIKGISVPALLVVTLSMAGCGADEKVQRVSSNDYGDSWPFTVEALDLMCEGPSPKALARTLDGTVYALSGSARSAAKERGWSDGQEITKPAPSMPGVKMDYSDFVQRAQALCGGA</sequence>
<evidence type="ECO:0000313" key="3">
    <source>
        <dbReference type="Proteomes" id="UP000426235"/>
    </source>
</evidence>
<dbReference type="RefSeq" id="WP_157193343.1">
    <property type="nucleotide sequence ID" value="NZ_CP046621.1"/>
</dbReference>
<dbReference type="EMBL" id="CP046621">
    <property type="protein sequence ID" value="QGW78475.1"/>
    <property type="molecule type" value="Genomic_DNA"/>
</dbReference>
<protein>
    <submittedName>
        <fullName evidence="2">DUF2511 domain-containing protein</fullName>
    </submittedName>
</protein>
<accession>A0A6I6HDM0</accession>
<keyword evidence="3" id="KW-1185">Reference proteome</keyword>
<evidence type="ECO:0000256" key="1">
    <source>
        <dbReference type="SAM" id="SignalP"/>
    </source>
</evidence>
<feature type="signal peptide" evidence="1">
    <location>
        <begin position="1"/>
        <end position="18"/>
    </location>
</feature>
<proteinExistence type="predicted"/>